<dbReference type="InterPro" id="IPR056541">
    <property type="entry name" value="Ig-like_POM152"/>
</dbReference>
<dbReference type="Pfam" id="PF24312">
    <property type="entry name" value="Ig-like_POM152"/>
    <property type="match status" value="2"/>
</dbReference>
<feature type="region of interest" description="Disordered" evidence="1">
    <location>
        <begin position="1290"/>
        <end position="1323"/>
    </location>
</feature>
<feature type="domain" description="Nucleoporin POM152 Ig-like" evidence="4">
    <location>
        <begin position="980"/>
        <end position="1046"/>
    </location>
</feature>
<dbReference type="GeneID" id="20527724"/>
<reference evidence="5" key="1">
    <citation type="submission" date="2013-04" db="EMBL/GenBank/DDBJ databases">
        <title>The Genome Sequence of Fonticula alba ATCC 38817.</title>
        <authorList>
            <consortium name="The Broad Institute Genomics Platform"/>
            <person name="Russ C."/>
            <person name="Cuomo C."/>
            <person name="Burger G."/>
            <person name="Gray M.W."/>
            <person name="Holland P.W.H."/>
            <person name="King N."/>
            <person name="Lang F.B.F."/>
            <person name="Roger A.J."/>
            <person name="Ruiz-Trillo I."/>
            <person name="Brown M."/>
            <person name="Walker B."/>
            <person name="Young S."/>
            <person name="Zeng Q."/>
            <person name="Gargeya S."/>
            <person name="Fitzgerald M."/>
            <person name="Haas B."/>
            <person name="Abouelleil A."/>
            <person name="Allen A.W."/>
            <person name="Alvarado L."/>
            <person name="Arachchi H.M."/>
            <person name="Berlin A.M."/>
            <person name="Chapman S.B."/>
            <person name="Gainer-Dewar J."/>
            <person name="Goldberg J."/>
            <person name="Griggs A."/>
            <person name="Gujja S."/>
            <person name="Hansen M."/>
            <person name="Howarth C."/>
            <person name="Imamovic A."/>
            <person name="Ireland A."/>
            <person name="Larimer J."/>
            <person name="McCowan C."/>
            <person name="Murphy C."/>
            <person name="Pearson M."/>
            <person name="Poon T.W."/>
            <person name="Priest M."/>
            <person name="Roberts A."/>
            <person name="Saif S."/>
            <person name="Shea T."/>
            <person name="Sisk P."/>
            <person name="Sykes S."/>
            <person name="Wortman J."/>
            <person name="Nusbaum C."/>
            <person name="Birren B."/>
        </authorList>
    </citation>
    <scope>NUCLEOTIDE SEQUENCE [LARGE SCALE GENOMIC DNA]</scope>
    <source>
        <strain evidence="5">ATCC 38817</strain>
    </source>
</reference>
<evidence type="ECO:0000256" key="2">
    <source>
        <dbReference type="SAM" id="Phobius"/>
    </source>
</evidence>
<organism evidence="5">
    <name type="scientific">Fonticula alba</name>
    <name type="common">Slime mold</name>
    <dbReference type="NCBI Taxonomy" id="691883"/>
    <lineage>
        <taxon>Eukaryota</taxon>
        <taxon>Rotosphaerida</taxon>
        <taxon>Fonticulaceae</taxon>
        <taxon>Fonticula</taxon>
    </lineage>
</organism>
<feature type="transmembrane region" description="Helical" evidence="2">
    <location>
        <begin position="86"/>
        <end position="102"/>
    </location>
</feature>
<dbReference type="RefSeq" id="XP_009495160.1">
    <property type="nucleotide sequence ID" value="XM_009496885.1"/>
</dbReference>
<dbReference type="InterPro" id="IPR037701">
    <property type="entry name" value="Pom152"/>
</dbReference>
<name>A0A058Z8L9_FONAL</name>
<gene>
    <name evidence="5" type="ORF">H696_02999</name>
</gene>
<protein>
    <submittedName>
        <fullName evidence="5">Uncharacterized protein</fullName>
    </submittedName>
</protein>
<keyword evidence="2" id="KW-0472">Membrane</keyword>
<proteinExistence type="predicted"/>
<accession>A0A058Z8L9</accession>
<feature type="transmembrane region" description="Helical" evidence="2">
    <location>
        <begin position="114"/>
        <end position="133"/>
    </location>
</feature>
<dbReference type="STRING" id="691883.A0A058Z8L9"/>
<sequence length="1599" mass="168885">MQRRPVAPSFGAGHPSPQMNFSRSQFEAMAPGTATVAAPAARVSNHARLAAEASSTRKFLLFCLLLVQVLVLVLSGTIFASTCSPQWLAFLFASLANLYICLELSRRFLLRPWVCVFLFLLSAAFAAVFLLAFPVGNVGCLFPGFFVSSSLGSLHHHHQCGNAQGGFPGSGFLSQVQHLAGRRSGSRCGVTPMPPASSSGYRNAPNHGGSHLSVSGSGGPTSPPTSGTGGQSLSVSGPAGPGIPSRSDRAPASPTGGEHHHLAAPHNPVMVEVFGDELSEGMAPAGASASNSLLLDSSLLHSQSQLFPGVYRLHHVALPRARFKAVNNHQRPISKFPFSPGRQVIPLYLDGVAPWTLTFRVEPLPPGVFDLAQFTLYPRTLTEKTITISEAENYFLDAPTTGLYTLLSVTDQRGLKGIVGDETVQVVVPPVTLPGLPPRPPSAAFLRDEPLETCIGNSISVFLRLTGEAPFTVSLERAHNNAGPSTRQTVRLGADDALQGEELGSLVDDAPEEAAPALLAGAGAAGPDGVPTVVLPPANSPQLDRFYFRLPLGPLENDGRSVWRVVSVADARNMTSVYIADEFSSVPSSVRASVPPPTVSALAYSRPTVQLADSLQPEKPIIISRTTPTRIPLQLEARYPVAVDIQFPDGELKRHMFEKPPAAGHLHTFVLSEPGEYKIASVADALCFGNVQYPATLTVELAPEPTLRLAGLPDPAAARCHQGNSLLTATLHLTGHGPWQVEFRDRVQSDAGGTVYDTGVRRLAINSSPYQFRMPVDVAGRHEVVFLSISDSYYRGVPLQGLADASADAPVGGSTDSGPYSFSQVFREAGRAFFEDLPVGDQQQGALGTPAQPIHRCLGQGLTLPVRLEGSSPFALTYSLVSFDGRQREYRLEDLAGPSVDVRVEAFSHTGRYTIRLLSVTDAFGCTRELRQERVITVSHVTAAMTCEVVGGVGGTGGAGNTADEWSASAGVPAGGVVRAGRGSHLVVRFAGGTAPYTLTYRAPGRAEPVVVSGLRGSSYRIPLETSGLYELLGVRDNICQGVLASASPEGSTGKHPAIGGRPSACNILLVEPPALTVRQLTTSACVGQRIPLAELSFTGEAPWKLNYFFTSPNPSGQRGSSENSATLSGVSKTPFSFDIIPERAGFHQYRFADLSDTHYGNIPLSTKAIMLQAYDPPSVTFASTLVSDLFACVGDDLALPIVLHGVAPFKLHYAVTRLPDGADQLDESALMSSESSRPLPRRELSMEFGGSGAGAGRGTRISAGSASRGTVTASLDIAQALLDAGPMPFAPGSGSGSGSAAGLPATASNAAQRGRRDPDCPPQLQAVGAYRFSLIRVEDATGCQTELSPAPGVHVYIGPEPDLVVRGEPDSVDRCVGDRLRVDFALLSAGQRRVGSASAEERQAIAAQTAAAGPWHVAYAFDGDERTRHTRQSRLSLQVLHSGRVSFLAVGNRFCTRALDAGHPLREVTFHPLPRAVLNRGRESEVFVVAGQQEPIDLALSGTPPFNVSIRRSSFETDGYEFYDLAGIQGHSHVFVAESEGEYRVMRVADRYCMAERDGTSVRASSSRRGSATSSAATGAAAAAAAAGATPEAEAIAI</sequence>
<dbReference type="GO" id="GO:0006999">
    <property type="term" value="P:nuclear pore organization"/>
    <property type="evidence" value="ECO:0007669"/>
    <property type="project" value="TreeGrafter"/>
</dbReference>
<dbReference type="Proteomes" id="UP000030693">
    <property type="component" value="Unassembled WGS sequence"/>
</dbReference>
<feature type="region of interest" description="Disordered" evidence="1">
    <location>
        <begin position="184"/>
        <end position="265"/>
    </location>
</feature>
<dbReference type="GO" id="GO:0017056">
    <property type="term" value="F:structural constituent of nuclear pore"/>
    <property type="evidence" value="ECO:0007669"/>
    <property type="project" value="InterPro"/>
</dbReference>
<dbReference type="eggNOG" id="ENOG502QQ5B">
    <property type="taxonomic scope" value="Eukaryota"/>
</dbReference>
<evidence type="ECO:0000256" key="1">
    <source>
        <dbReference type="SAM" id="MobiDB-lite"/>
    </source>
</evidence>
<feature type="transmembrane region" description="Helical" evidence="2">
    <location>
        <begin position="59"/>
        <end position="80"/>
    </location>
</feature>
<dbReference type="InterPro" id="IPR056544">
    <property type="entry name" value="Ig_POM152"/>
</dbReference>
<keyword evidence="6" id="KW-1185">Reference proteome</keyword>
<dbReference type="PANTHER" id="PTHR28206:SF1">
    <property type="entry name" value="NUCLEOPORIN POM152"/>
    <property type="match status" value="1"/>
</dbReference>
<dbReference type="EMBL" id="KB932204">
    <property type="protein sequence ID" value="KCV70644.1"/>
    <property type="molecule type" value="Genomic_DNA"/>
</dbReference>
<evidence type="ECO:0000259" key="4">
    <source>
        <dbReference type="Pfam" id="PF24312"/>
    </source>
</evidence>
<evidence type="ECO:0000313" key="5">
    <source>
        <dbReference type="EMBL" id="KCV70644.1"/>
    </source>
</evidence>
<dbReference type="GO" id="GO:0070762">
    <property type="term" value="C:nuclear pore transmembrane ring"/>
    <property type="evidence" value="ECO:0007669"/>
    <property type="project" value="TreeGrafter"/>
</dbReference>
<keyword evidence="2" id="KW-0812">Transmembrane</keyword>
<dbReference type="OrthoDB" id="5529162at2759"/>
<feature type="domain" description="Nucleoporin POM152 Ig-like" evidence="4">
    <location>
        <begin position="606"/>
        <end position="695"/>
    </location>
</feature>
<feature type="region of interest" description="Disordered" evidence="1">
    <location>
        <begin position="1229"/>
        <end position="1265"/>
    </location>
</feature>
<feature type="domain" description="Nucleoporin POM152 immunoglobulin-like" evidence="3">
    <location>
        <begin position="1073"/>
        <end position="1173"/>
    </location>
</feature>
<dbReference type="PANTHER" id="PTHR28206">
    <property type="entry name" value="NUCLEOPORIN POM152"/>
    <property type="match status" value="1"/>
</dbReference>
<dbReference type="Pfam" id="PF23664">
    <property type="entry name" value="Ig_Pom152"/>
    <property type="match status" value="2"/>
</dbReference>
<feature type="domain" description="Nucleoporin POM152 immunoglobulin-like" evidence="3">
    <location>
        <begin position="717"/>
        <end position="801"/>
    </location>
</feature>
<keyword evidence="2" id="KW-1133">Transmembrane helix</keyword>
<evidence type="ECO:0000259" key="3">
    <source>
        <dbReference type="Pfam" id="PF23664"/>
    </source>
</evidence>
<evidence type="ECO:0000313" key="6">
    <source>
        <dbReference type="Proteomes" id="UP000030693"/>
    </source>
</evidence>
<dbReference type="GO" id="GO:0006606">
    <property type="term" value="P:protein import into nucleus"/>
    <property type="evidence" value="ECO:0007669"/>
    <property type="project" value="TreeGrafter"/>
</dbReference>